<dbReference type="Gene3D" id="1.20.1440.20">
    <property type="entry name" value="LemA-like domain"/>
    <property type="match status" value="1"/>
</dbReference>
<dbReference type="InterPro" id="IPR023353">
    <property type="entry name" value="LemA-like_dom_sf"/>
</dbReference>
<keyword evidence="4" id="KW-1133">Transmembrane helix</keyword>
<feature type="non-terminal residue" evidence="6">
    <location>
        <position position="143"/>
    </location>
</feature>
<keyword evidence="3" id="KW-0812">Transmembrane</keyword>
<proteinExistence type="inferred from homology"/>
<sequence>MNKLLLVLLGFAAFTILYLANFYNSLVRLQEEVNNQWAQVETQYQRRYDLIPNLVETVKGVAGQEQKVFGDIAEARTRYAGAQNPQERVDAANQLETALGRLLVIVENYPQLKSSESFNTLMAQLEGTENRISVERKRYNEKV</sequence>
<comment type="caution">
    <text evidence="6">The sequence shown here is derived from an EMBL/GenBank/DDBJ whole genome shotgun (WGS) entry which is preliminary data.</text>
</comment>
<keyword evidence="5" id="KW-0472">Membrane</keyword>
<comment type="similarity">
    <text evidence="2">Belongs to the LemA family.</text>
</comment>
<gene>
    <name evidence="6" type="ORF">ENJ78_00235</name>
</gene>
<evidence type="ECO:0000313" key="6">
    <source>
        <dbReference type="EMBL" id="HHH14119.1"/>
    </source>
</evidence>
<evidence type="ECO:0000256" key="2">
    <source>
        <dbReference type="ARBA" id="ARBA00008854"/>
    </source>
</evidence>
<evidence type="ECO:0000256" key="5">
    <source>
        <dbReference type="ARBA" id="ARBA00023136"/>
    </source>
</evidence>
<dbReference type="GO" id="GO:0016020">
    <property type="term" value="C:membrane"/>
    <property type="evidence" value="ECO:0007669"/>
    <property type="project" value="UniProtKB-SubCell"/>
</dbReference>
<comment type="subcellular location">
    <subcellularLocation>
        <location evidence="1">Membrane</location>
        <topology evidence="1">Single-pass membrane protein</topology>
    </subcellularLocation>
</comment>
<evidence type="ECO:0000256" key="3">
    <source>
        <dbReference type="ARBA" id="ARBA00022692"/>
    </source>
</evidence>
<protein>
    <submittedName>
        <fullName evidence="6">LemA family protein</fullName>
    </submittedName>
</protein>
<dbReference type="SUPFAM" id="SSF140478">
    <property type="entry name" value="LemA-like"/>
    <property type="match status" value="1"/>
</dbReference>
<dbReference type="EMBL" id="DRNS01000018">
    <property type="protein sequence ID" value="HHH14119.1"/>
    <property type="molecule type" value="Genomic_DNA"/>
</dbReference>
<dbReference type="Proteomes" id="UP000886106">
    <property type="component" value="Unassembled WGS sequence"/>
</dbReference>
<dbReference type="InterPro" id="IPR007156">
    <property type="entry name" value="MamQ_LemA"/>
</dbReference>
<reference evidence="6" key="1">
    <citation type="journal article" date="2020" name="mSystems">
        <title>Genome- and Community-Level Interaction Insights into Carbon Utilization and Element Cycling Functions of Hydrothermarchaeota in Hydrothermal Sediment.</title>
        <authorList>
            <person name="Zhou Z."/>
            <person name="Liu Y."/>
            <person name="Xu W."/>
            <person name="Pan J."/>
            <person name="Luo Z.H."/>
            <person name="Li M."/>
        </authorList>
    </citation>
    <scope>NUCLEOTIDE SEQUENCE [LARGE SCALE GENOMIC DNA]</scope>
    <source>
        <strain evidence="6">HyVt-517</strain>
    </source>
</reference>
<dbReference type="PANTHER" id="PTHR34478">
    <property type="entry name" value="PROTEIN LEMA"/>
    <property type="match status" value="1"/>
</dbReference>
<dbReference type="AlphaFoldDB" id="A0A7V5MHI1"/>
<evidence type="ECO:0000256" key="1">
    <source>
        <dbReference type="ARBA" id="ARBA00004167"/>
    </source>
</evidence>
<accession>A0A7V5MHI1</accession>
<dbReference type="PANTHER" id="PTHR34478:SF2">
    <property type="entry name" value="MEMBRANE PROTEIN"/>
    <property type="match status" value="1"/>
</dbReference>
<dbReference type="Pfam" id="PF04011">
    <property type="entry name" value="LemA"/>
    <property type="match status" value="1"/>
</dbReference>
<name>A0A7V5MHI1_UNCKA</name>
<evidence type="ECO:0000256" key="4">
    <source>
        <dbReference type="ARBA" id="ARBA00022989"/>
    </source>
</evidence>
<organism evidence="6">
    <name type="scientific">candidate division WWE3 bacterium</name>
    <dbReference type="NCBI Taxonomy" id="2053526"/>
    <lineage>
        <taxon>Bacteria</taxon>
        <taxon>Katanobacteria</taxon>
    </lineage>
</organism>